<keyword evidence="3" id="KW-0472">Membrane</keyword>
<dbReference type="InterPro" id="IPR002110">
    <property type="entry name" value="Ankyrin_rpt"/>
</dbReference>
<dbReference type="Pfam" id="PF13962">
    <property type="entry name" value="PGG"/>
    <property type="match status" value="1"/>
</dbReference>
<proteinExistence type="predicted"/>
<keyword evidence="3" id="KW-0812">Transmembrane</keyword>
<feature type="transmembrane region" description="Helical" evidence="3">
    <location>
        <begin position="413"/>
        <end position="433"/>
    </location>
</feature>
<accession>V7B9H9</accession>
<sequence>MMNPDVEAWDESNIEITKARDYLSHHQTHPPVATSHAVTPSDMYWHAYMGEWGEMEAIVKNDRNSVRIGLTGSGDTALHVAAGAGNTTFVQELIKFMKIEEQLIPNSEEMLAVHLAALSRHHRIVKHLCSQQHLLDKMAYKDIEKLFFMTISNNMFDVAIIIFEKCPIKLSTARDEKQLTALHMLARKPATVLSMELEDNKDTEVAHVTEDDEDNDLIENVSDMKLEEEKDSGGTGIVLLKRIWAEVKKLRREEIFALITEPSVALFDAIKSESHDQVIDTFLDYITILTTVKDPEGRNLLHLLCLHRRRAFSDKRVNNRKEQLVGAVDNEGNNVLHMAALFSVQFQSFSGLNPYLQMQKALKWFKKVKSHVPRELRSARNKKGKRPVEVFCDEHKQLSNDIKEVAKGIADSGMIVSTLVATVAFGAALTVPGDKNNSWFIVFIVTNAFALFSSCTSTICFLSNFTSSRFARSEFAVSLNLTLAYGSSLLIISVAAMVVAFIATSYLIFAHATKWVSYLVTSMGGFTLICFIIFGLKKYNKRWERRFLRHKKWASRLQKFS</sequence>
<dbReference type="InterPro" id="IPR036770">
    <property type="entry name" value="Ankyrin_rpt-contain_sf"/>
</dbReference>
<comment type="subcellular location">
    <subcellularLocation>
        <location evidence="1">Cell membrane</location>
        <topology evidence="1">Peripheral membrane protein</topology>
        <orientation evidence="1">Cytoplasmic side</orientation>
    </subcellularLocation>
</comment>
<protein>
    <recommendedName>
        <fullName evidence="4">PGG domain-containing protein</fullName>
    </recommendedName>
</protein>
<dbReference type="PROSITE" id="PS50088">
    <property type="entry name" value="ANK_REPEAT"/>
    <property type="match status" value="1"/>
</dbReference>
<dbReference type="Pfam" id="PF12796">
    <property type="entry name" value="Ank_2"/>
    <property type="match status" value="1"/>
</dbReference>
<evidence type="ECO:0000313" key="5">
    <source>
        <dbReference type="EMBL" id="ESW13523.1"/>
    </source>
</evidence>
<dbReference type="STRING" id="3885.V7B9H9"/>
<dbReference type="InterPro" id="IPR026961">
    <property type="entry name" value="PGG_dom"/>
</dbReference>
<organism evidence="5 6">
    <name type="scientific">Phaseolus vulgaris</name>
    <name type="common">Kidney bean</name>
    <name type="synonym">French bean</name>
    <dbReference type="NCBI Taxonomy" id="3885"/>
    <lineage>
        <taxon>Eukaryota</taxon>
        <taxon>Viridiplantae</taxon>
        <taxon>Streptophyta</taxon>
        <taxon>Embryophyta</taxon>
        <taxon>Tracheophyta</taxon>
        <taxon>Spermatophyta</taxon>
        <taxon>Magnoliopsida</taxon>
        <taxon>eudicotyledons</taxon>
        <taxon>Gunneridae</taxon>
        <taxon>Pentapetalae</taxon>
        <taxon>rosids</taxon>
        <taxon>fabids</taxon>
        <taxon>Fabales</taxon>
        <taxon>Fabaceae</taxon>
        <taxon>Papilionoideae</taxon>
        <taxon>50 kb inversion clade</taxon>
        <taxon>NPAAA clade</taxon>
        <taxon>indigoferoid/millettioid clade</taxon>
        <taxon>Phaseoleae</taxon>
        <taxon>Phaseolus</taxon>
    </lineage>
</organism>
<feature type="repeat" description="ANK" evidence="2">
    <location>
        <begin position="73"/>
        <end position="95"/>
    </location>
</feature>
<dbReference type="GO" id="GO:0005886">
    <property type="term" value="C:plasma membrane"/>
    <property type="evidence" value="ECO:0007669"/>
    <property type="project" value="UniProtKB-SubCell"/>
</dbReference>
<dbReference type="PANTHER" id="PTHR24177:SF446">
    <property type="entry name" value="ANKYRIN REPEAT-CONTAINING PROTEIN NPR4-LIKE"/>
    <property type="match status" value="1"/>
</dbReference>
<name>V7B9H9_PHAVU</name>
<gene>
    <name evidence="5" type="ORF">PHAVU_008G203900g</name>
</gene>
<feature type="domain" description="PGG" evidence="4">
    <location>
        <begin position="410"/>
        <end position="507"/>
    </location>
</feature>
<feature type="transmembrane region" description="Helical" evidence="3">
    <location>
        <begin position="439"/>
        <end position="462"/>
    </location>
</feature>
<dbReference type="AlphaFoldDB" id="V7B9H9"/>
<keyword evidence="6" id="KW-1185">Reference proteome</keyword>
<dbReference type="PROSITE" id="PS50297">
    <property type="entry name" value="ANK_REP_REGION"/>
    <property type="match status" value="1"/>
</dbReference>
<dbReference type="Gramene" id="ESW13523">
    <property type="protein sequence ID" value="ESW13523"/>
    <property type="gene ID" value="PHAVU_008G203900g"/>
</dbReference>
<dbReference type="eggNOG" id="KOG0504">
    <property type="taxonomic scope" value="Eukaryota"/>
</dbReference>
<dbReference type="EMBL" id="CM002295">
    <property type="protein sequence ID" value="ESW13523.1"/>
    <property type="molecule type" value="Genomic_DNA"/>
</dbReference>
<feature type="transmembrane region" description="Helical" evidence="3">
    <location>
        <begin position="515"/>
        <end position="536"/>
    </location>
</feature>
<dbReference type="Gene3D" id="1.25.40.20">
    <property type="entry name" value="Ankyrin repeat-containing domain"/>
    <property type="match status" value="1"/>
</dbReference>
<keyword evidence="3" id="KW-1133">Transmembrane helix</keyword>
<keyword evidence="2" id="KW-0040">ANK repeat</keyword>
<reference evidence="6" key="1">
    <citation type="journal article" date="2014" name="Nat. Genet.">
        <title>A reference genome for common bean and genome-wide analysis of dual domestications.</title>
        <authorList>
            <person name="Schmutz J."/>
            <person name="McClean P.E."/>
            <person name="Mamidi S."/>
            <person name="Wu G.A."/>
            <person name="Cannon S.B."/>
            <person name="Grimwood J."/>
            <person name="Jenkins J."/>
            <person name="Shu S."/>
            <person name="Song Q."/>
            <person name="Chavarro C."/>
            <person name="Torres-Torres M."/>
            <person name="Geffroy V."/>
            <person name="Moghaddam S.M."/>
            <person name="Gao D."/>
            <person name="Abernathy B."/>
            <person name="Barry K."/>
            <person name="Blair M."/>
            <person name="Brick M.A."/>
            <person name="Chovatia M."/>
            <person name="Gepts P."/>
            <person name="Goodstein D.M."/>
            <person name="Gonzales M."/>
            <person name="Hellsten U."/>
            <person name="Hyten D.L."/>
            <person name="Jia G."/>
            <person name="Kelly J.D."/>
            <person name="Kudrna D."/>
            <person name="Lee R."/>
            <person name="Richard M.M."/>
            <person name="Miklas P.N."/>
            <person name="Osorno J.M."/>
            <person name="Rodrigues J."/>
            <person name="Thareau V."/>
            <person name="Urrea C.A."/>
            <person name="Wang M."/>
            <person name="Yu Y."/>
            <person name="Zhang M."/>
            <person name="Wing R.A."/>
            <person name="Cregan P.B."/>
            <person name="Rokhsar D.S."/>
            <person name="Jackson S.A."/>
        </authorList>
    </citation>
    <scope>NUCLEOTIDE SEQUENCE [LARGE SCALE GENOMIC DNA]</scope>
    <source>
        <strain evidence="6">cv. G19833</strain>
    </source>
</reference>
<dbReference type="OrthoDB" id="1925304at2759"/>
<evidence type="ECO:0000256" key="2">
    <source>
        <dbReference type="PROSITE-ProRule" id="PRU00023"/>
    </source>
</evidence>
<dbReference type="SUPFAM" id="SSF48403">
    <property type="entry name" value="Ankyrin repeat"/>
    <property type="match status" value="1"/>
</dbReference>
<evidence type="ECO:0000313" key="6">
    <source>
        <dbReference type="Proteomes" id="UP000000226"/>
    </source>
</evidence>
<evidence type="ECO:0000256" key="1">
    <source>
        <dbReference type="ARBA" id="ARBA00004413"/>
    </source>
</evidence>
<dbReference type="SMART" id="SM00248">
    <property type="entry name" value="ANK"/>
    <property type="match status" value="2"/>
</dbReference>
<dbReference type="SMR" id="V7B9H9"/>
<evidence type="ECO:0000259" key="4">
    <source>
        <dbReference type="Pfam" id="PF13962"/>
    </source>
</evidence>
<dbReference type="OMA" id="CTSTICF"/>
<dbReference type="Proteomes" id="UP000000226">
    <property type="component" value="Chromosome 8"/>
</dbReference>
<dbReference type="PANTHER" id="PTHR24177">
    <property type="entry name" value="CASKIN"/>
    <property type="match status" value="1"/>
</dbReference>
<feature type="transmembrane region" description="Helical" evidence="3">
    <location>
        <begin position="483"/>
        <end position="509"/>
    </location>
</feature>
<evidence type="ECO:0000256" key="3">
    <source>
        <dbReference type="SAM" id="Phobius"/>
    </source>
</evidence>